<evidence type="ECO:0000256" key="1">
    <source>
        <dbReference type="ARBA" id="ARBA00005005"/>
    </source>
</evidence>
<dbReference type="Pfam" id="PF00725">
    <property type="entry name" value="3HCDH"/>
    <property type="match status" value="1"/>
</dbReference>
<dbReference type="SUPFAM" id="SSF51735">
    <property type="entry name" value="NAD(P)-binding Rossmann-fold domains"/>
    <property type="match status" value="1"/>
</dbReference>
<keyword evidence="7" id="KW-0442">Lipid degradation</keyword>
<dbReference type="Gene3D" id="1.10.1040.50">
    <property type="match status" value="1"/>
</dbReference>
<evidence type="ECO:0000313" key="20">
    <source>
        <dbReference type="Proteomes" id="UP000000547"/>
    </source>
</evidence>
<feature type="region of interest" description="Disordered" evidence="16">
    <location>
        <begin position="1"/>
        <end position="66"/>
    </location>
</feature>
<dbReference type="PROSITE" id="PS00067">
    <property type="entry name" value="3HCDH"/>
    <property type="match status" value="1"/>
</dbReference>
<dbReference type="SUPFAM" id="SSF52096">
    <property type="entry name" value="ClpP/crotonase"/>
    <property type="match status" value="1"/>
</dbReference>
<dbReference type="PANTHER" id="PTHR43612">
    <property type="entry name" value="TRIFUNCTIONAL ENZYME SUBUNIT ALPHA"/>
    <property type="match status" value="1"/>
</dbReference>
<dbReference type="UniPathway" id="UPA00659"/>
<dbReference type="InterPro" id="IPR006176">
    <property type="entry name" value="3-OHacyl-CoA_DH_NAD-bd"/>
</dbReference>
<keyword evidence="10" id="KW-0443">Lipid metabolism</keyword>
<keyword evidence="8" id="KW-0560">Oxidoreductase</keyword>
<evidence type="ECO:0000256" key="3">
    <source>
        <dbReference type="ARBA" id="ARBA00008750"/>
    </source>
</evidence>
<dbReference type="InterPro" id="IPR050136">
    <property type="entry name" value="FA_oxidation_alpha_subunit"/>
</dbReference>
<dbReference type="InterPro" id="IPR018376">
    <property type="entry name" value="Enoyl-CoA_hyd/isom_CS"/>
</dbReference>
<keyword evidence="9" id="KW-0520">NAD</keyword>
<name>Q47ZB7_COLP3</name>
<dbReference type="GO" id="GO:0070403">
    <property type="term" value="F:NAD+ binding"/>
    <property type="evidence" value="ECO:0007669"/>
    <property type="project" value="InterPro"/>
</dbReference>
<comment type="similarity">
    <text evidence="3">In the N-terminal section; belongs to the enoyl-CoA hydratase/isomerase family.</text>
</comment>
<evidence type="ECO:0000256" key="5">
    <source>
        <dbReference type="ARBA" id="ARBA00022490"/>
    </source>
</evidence>
<dbReference type="Pfam" id="PF02737">
    <property type="entry name" value="3HCDH_N"/>
    <property type="match status" value="1"/>
</dbReference>
<dbReference type="InterPro" id="IPR012802">
    <property type="entry name" value="FadJ"/>
</dbReference>
<evidence type="ECO:0000256" key="2">
    <source>
        <dbReference type="ARBA" id="ARBA00007005"/>
    </source>
</evidence>
<dbReference type="FunFam" id="3.90.226.10:FF:000011">
    <property type="entry name" value="Fatty acid oxidation complex subunit alpha"/>
    <property type="match status" value="1"/>
</dbReference>
<sequence>MTQEIKSNDSEGTIKDNAEESNEVNNEVNSTAENSITKAYGNDAAEAKVTDEKVSEHNDPVEPTGSAFTIVRHDNGIAHLVIDVIGENVNTLKAEFTEQVNAVLAEIKVDKAITGIVLCSGKKGSFVAGADINMLDACQSRDEVVALSRQGQRIFSLLEQLPIPIVAAIDGACLGGGLELAMACHARVCSDNSKTALGLPEVQLGLLPGSGGTQRLPQLVGLQKALDMMLTGKQLRAKQALKSGLVDDVVPSSVLLTVAEDLAISLRQRGKKTVKRKQGLMDKLLENNAVGRKVVYQQAQKTVLAKTQGNYPAPAKIIDCIRTGIESSPEKGYRVEAEHFADLVMSDESAQLRQLFFATTAMKKEQGVADVMPEKMTKAGVLGGGLMGGGIAFVTATKANMPVRVKDISHKGIGQALKYSYQILNKKVKRRFLLNSEMQKQLAMITGSVEYTGFKALDIVVEAVFEDLTLKQNMVAEVEAQGHDKTIFASNTSSLPIGKIATNAKRPENVIGLHYFSPVDKMPLVEIIPHDKTSDQTISNTVAFAKKQGKTPIVVKDKAGFYVNRILAPYMNEAAILLLAGEPIDKIDKALVKFGFPVGPMQLLDEVGVDVGAKIGPILQADLGERFAAPAAFDKLLADGRLGKKVKKGFYQYEKPTFTKNLQNTFKGIKSGHKQVDETIYSLLNIKPMGSLSAVEISKRCTYMMLNEAARCVDEGIVRNARDGDIGAIFGIGFPPFLGGPLRYIDKIGAKSVVAQLSQWAEQHGERYTPCEALITMAENDAVYYPK</sequence>
<keyword evidence="6" id="KW-0276">Fatty acid metabolism</keyword>
<gene>
    <name evidence="19" type="primary">fadJ</name>
    <name evidence="19" type="ordered locus">CPS_3156</name>
</gene>
<dbReference type="InterPro" id="IPR006108">
    <property type="entry name" value="3HC_DH_C"/>
</dbReference>
<comment type="pathway">
    <text evidence="1">Lipid metabolism; fatty acid beta-oxidation.</text>
</comment>
<feature type="compositionally biased region" description="Basic and acidic residues" evidence="16">
    <location>
        <begin position="1"/>
        <end position="18"/>
    </location>
</feature>
<organism evidence="19 20">
    <name type="scientific">Colwellia psychrerythraea (strain 34H / ATCC BAA-681)</name>
    <name type="common">Vibrio psychroerythus</name>
    <dbReference type="NCBI Taxonomy" id="167879"/>
    <lineage>
        <taxon>Bacteria</taxon>
        <taxon>Pseudomonadati</taxon>
        <taxon>Pseudomonadota</taxon>
        <taxon>Gammaproteobacteria</taxon>
        <taxon>Alteromonadales</taxon>
        <taxon>Colwelliaceae</taxon>
        <taxon>Colwellia</taxon>
    </lineage>
</organism>
<evidence type="ECO:0000256" key="9">
    <source>
        <dbReference type="ARBA" id="ARBA00023027"/>
    </source>
</evidence>
<dbReference type="NCBIfam" id="TIGR02440">
    <property type="entry name" value="FadJ"/>
    <property type="match status" value="1"/>
</dbReference>
<evidence type="ECO:0000256" key="16">
    <source>
        <dbReference type="SAM" id="MobiDB-lite"/>
    </source>
</evidence>
<evidence type="ECO:0000256" key="8">
    <source>
        <dbReference type="ARBA" id="ARBA00023002"/>
    </source>
</evidence>
<dbReference type="InterPro" id="IPR036291">
    <property type="entry name" value="NAD(P)-bd_dom_sf"/>
</dbReference>
<dbReference type="AlphaFoldDB" id="Q47ZB7"/>
<evidence type="ECO:0000256" key="6">
    <source>
        <dbReference type="ARBA" id="ARBA00022832"/>
    </source>
</evidence>
<dbReference type="InterPro" id="IPR008927">
    <property type="entry name" value="6-PGluconate_DH-like_C_sf"/>
</dbReference>
<comment type="similarity">
    <text evidence="2">In the central section; belongs to the 3-hydroxyacyl-CoA dehydrogenase family.</text>
</comment>
<dbReference type="KEGG" id="cps:CPS_3156"/>
<evidence type="ECO:0000313" key="19">
    <source>
        <dbReference type="EMBL" id="AAZ26206.1"/>
    </source>
</evidence>
<keyword evidence="5" id="KW-0963">Cytoplasm</keyword>
<dbReference type="CDD" id="cd06558">
    <property type="entry name" value="crotonase-like"/>
    <property type="match status" value="1"/>
</dbReference>
<dbReference type="STRING" id="167879.CPS_3156"/>
<evidence type="ECO:0000256" key="15">
    <source>
        <dbReference type="RuleBase" id="RU003707"/>
    </source>
</evidence>
<dbReference type="PANTHER" id="PTHR43612:SF3">
    <property type="entry name" value="TRIFUNCTIONAL ENZYME SUBUNIT ALPHA, MITOCHONDRIAL"/>
    <property type="match status" value="1"/>
</dbReference>
<dbReference type="GO" id="GO:0006635">
    <property type="term" value="P:fatty acid beta-oxidation"/>
    <property type="evidence" value="ECO:0007669"/>
    <property type="project" value="UniProtKB-UniPathway"/>
</dbReference>
<dbReference type="NCBIfam" id="NF008363">
    <property type="entry name" value="PRK11154.1"/>
    <property type="match status" value="1"/>
</dbReference>
<dbReference type="FunFam" id="3.40.50.720:FF:000009">
    <property type="entry name" value="Fatty oxidation complex, alpha subunit"/>
    <property type="match status" value="1"/>
</dbReference>
<dbReference type="Proteomes" id="UP000000547">
    <property type="component" value="Chromosome"/>
</dbReference>
<evidence type="ECO:0000259" key="17">
    <source>
        <dbReference type="Pfam" id="PF00725"/>
    </source>
</evidence>
<evidence type="ECO:0000256" key="11">
    <source>
        <dbReference type="ARBA" id="ARBA00023235"/>
    </source>
</evidence>
<dbReference type="RefSeq" id="WP_081428736.1">
    <property type="nucleotide sequence ID" value="NC_003910.7"/>
</dbReference>
<keyword evidence="13" id="KW-0511">Multifunctional enzyme</keyword>
<evidence type="ECO:0000256" key="12">
    <source>
        <dbReference type="ARBA" id="ARBA00023239"/>
    </source>
</evidence>
<proteinExistence type="inferred from homology"/>
<dbReference type="SUPFAM" id="SSF48179">
    <property type="entry name" value="6-phosphogluconate dehydrogenase C-terminal domain-like"/>
    <property type="match status" value="2"/>
</dbReference>
<dbReference type="Gene3D" id="3.40.50.720">
    <property type="entry name" value="NAD(P)-binding Rossmann-like Domain"/>
    <property type="match status" value="1"/>
</dbReference>
<dbReference type="Pfam" id="PF00378">
    <property type="entry name" value="ECH_1"/>
    <property type="match status" value="1"/>
</dbReference>
<feature type="compositionally biased region" description="Basic and acidic residues" evidence="16">
    <location>
        <begin position="45"/>
        <end position="60"/>
    </location>
</feature>
<comment type="catalytic activity">
    <reaction evidence="14">
        <text>a (3S)-3-hydroxyacyl-CoA + NAD(+) = a 3-oxoacyl-CoA + NADH + H(+)</text>
        <dbReference type="Rhea" id="RHEA:22432"/>
        <dbReference type="ChEBI" id="CHEBI:15378"/>
        <dbReference type="ChEBI" id="CHEBI:57318"/>
        <dbReference type="ChEBI" id="CHEBI:57540"/>
        <dbReference type="ChEBI" id="CHEBI:57945"/>
        <dbReference type="ChEBI" id="CHEBI:90726"/>
        <dbReference type="EC" id="1.1.1.35"/>
    </reaction>
</comment>
<feature type="compositionally biased region" description="Low complexity" evidence="16">
    <location>
        <begin position="23"/>
        <end position="35"/>
    </location>
</feature>
<dbReference type="EC" id="4.2.1.17" evidence="4"/>
<evidence type="ECO:0000256" key="13">
    <source>
        <dbReference type="ARBA" id="ARBA00023268"/>
    </source>
</evidence>
<dbReference type="InterPro" id="IPR001753">
    <property type="entry name" value="Enoyl-CoA_hydra/iso"/>
</dbReference>
<dbReference type="HOGENOM" id="CLU_009834_16_1_6"/>
<comment type="similarity">
    <text evidence="15">Belongs to the enoyl-CoA hydratase/isomerase family.</text>
</comment>
<dbReference type="InterPro" id="IPR006180">
    <property type="entry name" value="3-OHacyl-CoA_DH_CS"/>
</dbReference>
<evidence type="ECO:0000256" key="10">
    <source>
        <dbReference type="ARBA" id="ARBA00023098"/>
    </source>
</evidence>
<evidence type="ECO:0000256" key="4">
    <source>
        <dbReference type="ARBA" id="ARBA00012076"/>
    </source>
</evidence>
<dbReference type="PROSITE" id="PS00166">
    <property type="entry name" value="ENOYL_COA_HYDRATASE"/>
    <property type="match status" value="1"/>
</dbReference>
<evidence type="ECO:0000259" key="18">
    <source>
        <dbReference type="Pfam" id="PF02737"/>
    </source>
</evidence>
<evidence type="ECO:0000256" key="7">
    <source>
        <dbReference type="ARBA" id="ARBA00022963"/>
    </source>
</evidence>
<keyword evidence="12" id="KW-0456">Lyase</keyword>
<keyword evidence="11" id="KW-0413">Isomerase</keyword>
<dbReference type="GO" id="GO:0016509">
    <property type="term" value="F:long-chain (3S)-3-hydroxyacyl-CoA dehydrogenase (NAD+) activity"/>
    <property type="evidence" value="ECO:0007669"/>
    <property type="project" value="TreeGrafter"/>
</dbReference>
<dbReference type="GO" id="GO:0008692">
    <property type="term" value="F:3-hydroxybutyryl-CoA epimerase activity"/>
    <property type="evidence" value="ECO:0007669"/>
    <property type="project" value="InterPro"/>
</dbReference>
<dbReference type="GO" id="GO:0004300">
    <property type="term" value="F:enoyl-CoA hydratase activity"/>
    <property type="evidence" value="ECO:0007669"/>
    <property type="project" value="UniProtKB-EC"/>
</dbReference>
<dbReference type="InterPro" id="IPR029045">
    <property type="entry name" value="ClpP/crotonase-like_dom_sf"/>
</dbReference>
<evidence type="ECO:0000256" key="14">
    <source>
        <dbReference type="ARBA" id="ARBA00049556"/>
    </source>
</evidence>
<feature type="domain" description="3-hydroxyacyl-CoA dehydrogenase C-terminal" evidence="17">
    <location>
        <begin position="560"/>
        <end position="653"/>
    </location>
</feature>
<feature type="domain" description="3-hydroxyacyl-CoA dehydrogenase NAD binding" evidence="18">
    <location>
        <begin position="378"/>
        <end position="557"/>
    </location>
</feature>
<accession>Q47ZB7</accession>
<dbReference type="Gene3D" id="3.90.226.10">
    <property type="entry name" value="2-enoyl-CoA Hydratase, Chain A, domain 1"/>
    <property type="match status" value="1"/>
</dbReference>
<protein>
    <recommendedName>
        <fullName evidence="4">enoyl-CoA hydratase</fullName>
        <ecNumber evidence="4">4.2.1.17</ecNumber>
    </recommendedName>
</protein>
<reference evidence="19" key="1">
    <citation type="journal article" date="2005" name="Proc. Natl. Acad. Sci. U.S.A.">
        <title>The psychrophilic lifestyle as revealed by the genome sequence of Colwellia psychrerythraea 34H through genomic and proteomic analyses.</title>
        <authorList>
            <person name="Methe B.A."/>
            <person name="Nelson K.E."/>
            <person name="Deming J.W."/>
            <person name="Momen B."/>
            <person name="Melamud E."/>
            <person name="Zhang X."/>
            <person name="Moult J."/>
            <person name="Madupu R."/>
            <person name="Nelson W.C."/>
            <person name="Dodson R.J."/>
            <person name="Brinkac L.M."/>
            <person name="Daugherty S.C."/>
            <person name="Durkin A.S."/>
            <person name="DeBoy R.T."/>
            <person name="Kolonay J.F."/>
            <person name="Sullivan S.A."/>
            <person name="Zhou L."/>
            <person name="Davidsen T.M."/>
            <person name="Wu M."/>
            <person name="Huston A.L."/>
            <person name="Lewis M."/>
            <person name="Weaver B."/>
            <person name="Weidman J.F."/>
            <person name="Khouri H."/>
            <person name="Utterback T.R."/>
            <person name="Feldblyum T.V."/>
            <person name="Fraser C.M."/>
        </authorList>
    </citation>
    <scope>NUCLEOTIDE SEQUENCE [LARGE SCALE GENOMIC DNA]</scope>
    <source>
        <strain evidence="19">34H</strain>
    </source>
</reference>
<dbReference type="EMBL" id="CP000083">
    <property type="protein sequence ID" value="AAZ26206.1"/>
    <property type="molecule type" value="Genomic_DNA"/>
</dbReference>